<dbReference type="InterPro" id="IPR005574">
    <property type="entry name" value="Rpb4/RPC9"/>
</dbReference>
<dbReference type="InterPro" id="IPR045222">
    <property type="entry name" value="Rpb4-like"/>
</dbReference>
<dbReference type="Gene3D" id="1.20.1250.40">
    <property type="match status" value="1"/>
</dbReference>
<reference evidence="7" key="1">
    <citation type="submission" date="2021-01" db="EMBL/GenBank/DDBJ databases">
        <authorList>
            <person name="Corre E."/>
            <person name="Pelletier E."/>
            <person name="Niang G."/>
            <person name="Scheremetjew M."/>
            <person name="Finn R."/>
            <person name="Kale V."/>
            <person name="Holt S."/>
            <person name="Cochrane G."/>
            <person name="Meng A."/>
            <person name="Brown T."/>
            <person name="Cohen L."/>
        </authorList>
    </citation>
    <scope>NUCLEOTIDE SEQUENCE</scope>
    <source>
        <strain evidence="7">GSO104</strain>
    </source>
</reference>
<dbReference type="GO" id="GO:0006352">
    <property type="term" value="P:DNA-templated transcription initiation"/>
    <property type="evidence" value="ECO:0007669"/>
    <property type="project" value="InterPro"/>
</dbReference>
<feature type="region of interest" description="Disordered" evidence="5">
    <location>
        <begin position="1"/>
        <end position="39"/>
    </location>
</feature>
<dbReference type="SUPFAM" id="SSF47819">
    <property type="entry name" value="HRDC-like"/>
    <property type="match status" value="1"/>
</dbReference>
<dbReference type="InterPro" id="IPR006590">
    <property type="entry name" value="RNA_pol_Rpb4/RPC9_core"/>
</dbReference>
<evidence type="ECO:0000313" key="7">
    <source>
        <dbReference type="EMBL" id="CAE4588840.1"/>
    </source>
</evidence>
<evidence type="ECO:0000256" key="1">
    <source>
        <dbReference type="ARBA" id="ARBA00004123"/>
    </source>
</evidence>
<name>A0A6U3S527_9STRA</name>
<gene>
    <name evidence="7" type="ORF">DBRI00130_LOCUS5337</name>
</gene>
<proteinExistence type="inferred from homology"/>
<comment type="subcellular location">
    <subcellularLocation>
        <location evidence="1">Nucleus</location>
    </subcellularLocation>
</comment>
<protein>
    <recommendedName>
        <fullName evidence="6">RNA polymerase Rpb4/RPC9 core domain-containing protein</fullName>
    </recommendedName>
</protein>
<dbReference type="GO" id="GO:0005634">
    <property type="term" value="C:nucleus"/>
    <property type="evidence" value="ECO:0007669"/>
    <property type="project" value="UniProtKB-SubCell"/>
</dbReference>
<evidence type="ECO:0000256" key="2">
    <source>
        <dbReference type="ARBA" id="ARBA00023242"/>
    </source>
</evidence>
<dbReference type="SMART" id="SM00657">
    <property type="entry name" value="RPOL4c"/>
    <property type="match status" value="1"/>
</dbReference>
<dbReference type="GO" id="GO:0030880">
    <property type="term" value="C:RNA polymerase complex"/>
    <property type="evidence" value="ECO:0007669"/>
    <property type="project" value="InterPro"/>
</dbReference>
<feature type="coiled-coil region" evidence="4">
    <location>
        <begin position="108"/>
        <end position="135"/>
    </location>
</feature>
<dbReference type="EMBL" id="HBNS01006591">
    <property type="protein sequence ID" value="CAE4588840.1"/>
    <property type="molecule type" value="Transcribed_RNA"/>
</dbReference>
<dbReference type="AlphaFoldDB" id="A0A6U3S527"/>
<dbReference type="PANTHER" id="PTHR21297">
    <property type="entry name" value="DNA-DIRECTED RNA POLYMERASE II"/>
    <property type="match status" value="1"/>
</dbReference>
<evidence type="ECO:0000256" key="3">
    <source>
        <dbReference type="ARBA" id="ARBA00025724"/>
    </source>
</evidence>
<evidence type="ECO:0000256" key="5">
    <source>
        <dbReference type="SAM" id="MobiDB-lite"/>
    </source>
</evidence>
<dbReference type="Pfam" id="PF03874">
    <property type="entry name" value="RNA_pol_Rpb4"/>
    <property type="match status" value="1"/>
</dbReference>
<dbReference type="GO" id="GO:0000166">
    <property type="term" value="F:nucleotide binding"/>
    <property type="evidence" value="ECO:0007669"/>
    <property type="project" value="InterPro"/>
</dbReference>
<evidence type="ECO:0000256" key="4">
    <source>
        <dbReference type="SAM" id="Coils"/>
    </source>
</evidence>
<dbReference type="InterPro" id="IPR038324">
    <property type="entry name" value="Rpb4/RPC9_sf"/>
</dbReference>
<evidence type="ECO:0000259" key="6">
    <source>
        <dbReference type="SMART" id="SM00657"/>
    </source>
</evidence>
<accession>A0A6U3S527</accession>
<feature type="domain" description="RNA polymerase Rpb4/RPC9 core" evidence="6">
    <location>
        <begin position="53"/>
        <end position="184"/>
    </location>
</feature>
<dbReference type="InterPro" id="IPR010997">
    <property type="entry name" value="HRDC-like_sf"/>
</dbReference>
<keyword evidence="4" id="KW-0175">Coiled coil</keyword>
<sequence>MAEAAEETPPPPIDSGSGGSSGATTHGRDANVTTPTQSTTATIENAAELSFGPEFHDIHILSNAQVAVILQHSARSAMNRDEELHDVYRKTQKYVNRFNGMTNPEKDPEELVNELDNLQDALQTYRKETEDGEEMELHSSEVAALMNLVVTDTMVEEAVALIPSLSRFPEAAIDEILDLIRSTMIRIVS</sequence>
<keyword evidence="2" id="KW-0539">Nucleus</keyword>
<organism evidence="7">
    <name type="scientific">Ditylum brightwellii</name>
    <dbReference type="NCBI Taxonomy" id="49249"/>
    <lineage>
        <taxon>Eukaryota</taxon>
        <taxon>Sar</taxon>
        <taxon>Stramenopiles</taxon>
        <taxon>Ochrophyta</taxon>
        <taxon>Bacillariophyta</taxon>
        <taxon>Mediophyceae</taxon>
        <taxon>Lithodesmiophycidae</taxon>
        <taxon>Lithodesmiales</taxon>
        <taxon>Lithodesmiaceae</taxon>
        <taxon>Ditylum</taxon>
    </lineage>
</organism>
<comment type="similarity">
    <text evidence="3">Belongs to the eukaryotic RPB4 RNA polymerase subunit family.</text>
</comment>